<dbReference type="AlphaFoldDB" id="A0A508X4W2"/>
<dbReference type="EMBL" id="CABFNB010000139">
    <property type="protein sequence ID" value="VTZ64862.1"/>
    <property type="molecule type" value="Genomic_DNA"/>
</dbReference>
<feature type="compositionally biased region" description="Polar residues" evidence="1">
    <location>
        <begin position="36"/>
        <end position="61"/>
    </location>
</feature>
<feature type="compositionally biased region" description="Basic and acidic residues" evidence="1">
    <location>
        <begin position="1"/>
        <end position="14"/>
    </location>
</feature>
<sequence length="67" mass="7110">MMRGGARHEKKAESHSSQNAGRQGFCHIVSPFVGSLGQSESGARAANGQSIQRLLNGNTTGADRRSR</sequence>
<dbReference type="Proteomes" id="UP000507954">
    <property type="component" value="Unassembled WGS sequence"/>
</dbReference>
<accession>A0A508X4W2</accession>
<organism evidence="2">
    <name type="scientific">Sinorhizobium medicae</name>
    <dbReference type="NCBI Taxonomy" id="110321"/>
    <lineage>
        <taxon>Bacteria</taxon>
        <taxon>Pseudomonadati</taxon>
        <taxon>Pseudomonadota</taxon>
        <taxon>Alphaproteobacteria</taxon>
        <taxon>Hyphomicrobiales</taxon>
        <taxon>Rhizobiaceae</taxon>
        <taxon>Sinorhizobium/Ensifer group</taxon>
        <taxon>Sinorhizobium</taxon>
    </lineage>
</organism>
<proteinExistence type="predicted"/>
<reference evidence="2" key="1">
    <citation type="submission" date="2019-06" db="EMBL/GenBank/DDBJ databases">
        <authorList>
            <person name="Le Quere A."/>
            <person name="Colella S."/>
        </authorList>
    </citation>
    <scope>NUCLEOTIDE SEQUENCE</scope>
    <source>
        <strain evidence="2">EmedicaeMD41</strain>
    </source>
</reference>
<gene>
    <name evidence="2" type="ORF">EMEDMD4_70165</name>
</gene>
<evidence type="ECO:0000256" key="1">
    <source>
        <dbReference type="SAM" id="MobiDB-lite"/>
    </source>
</evidence>
<feature type="region of interest" description="Disordered" evidence="1">
    <location>
        <begin position="36"/>
        <end position="67"/>
    </location>
</feature>
<feature type="region of interest" description="Disordered" evidence="1">
    <location>
        <begin position="1"/>
        <end position="23"/>
    </location>
</feature>
<protein>
    <submittedName>
        <fullName evidence="2">Uncharacterized protein</fullName>
    </submittedName>
</protein>
<name>A0A508X4W2_9HYPH</name>
<evidence type="ECO:0000313" key="2">
    <source>
        <dbReference type="EMBL" id="VTZ64862.1"/>
    </source>
</evidence>